<feature type="domain" description="C2H2-type" evidence="2">
    <location>
        <begin position="69"/>
        <end position="91"/>
    </location>
</feature>
<feature type="region of interest" description="Disordered" evidence="1">
    <location>
        <begin position="1"/>
        <end position="71"/>
    </location>
</feature>
<accession>A0A165HSC6</accession>
<sequence>MEFEEDEERDWSSPPRQVQERPPSPALSDLTTLTDSSDEGSLSSEESNAAPARKVQPTAPTTPTGRAKCGWSSCRRDWERRWEVKRHVQAHVRDSVGYACTICGDGSFTNDSALSRHINKAHASVASTQPSGPLKRSREEVSGVSAPKRPRIDQRPSPSPPRLALSPAAGMEQHGIVPSLPASASASGSLPFRPTVPSHTQNDPISRPQIQRMMEEYFEREVHVSSG</sequence>
<protein>
    <recommendedName>
        <fullName evidence="2">C2H2-type domain-containing protein</fullName>
    </recommendedName>
</protein>
<feature type="compositionally biased region" description="Low complexity" evidence="1">
    <location>
        <begin position="178"/>
        <end position="191"/>
    </location>
</feature>
<dbReference type="Gene3D" id="3.30.160.60">
    <property type="entry name" value="Classic Zinc Finger"/>
    <property type="match status" value="1"/>
</dbReference>
<evidence type="ECO:0000259" key="2">
    <source>
        <dbReference type="PROSITE" id="PS00028"/>
    </source>
</evidence>
<gene>
    <name evidence="3" type="ORF">EXIGLDRAFT_790440</name>
</gene>
<evidence type="ECO:0000313" key="4">
    <source>
        <dbReference type="Proteomes" id="UP000077266"/>
    </source>
</evidence>
<name>A0A165HSC6_EXIGL</name>
<evidence type="ECO:0000256" key="1">
    <source>
        <dbReference type="SAM" id="MobiDB-lite"/>
    </source>
</evidence>
<feature type="region of interest" description="Disordered" evidence="1">
    <location>
        <begin position="121"/>
        <end position="208"/>
    </location>
</feature>
<dbReference type="AlphaFoldDB" id="A0A165HSC6"/>
<reference evidence="3 4" key="1">
    <citation type="journal article" date="2016" name="Mol. Biol. Evol.">
        <title>Comparative Genomics of Early-Diverging Mushroom-Forming Fungi Provides Insights into the Origins of Lignocellulose Decay Capabilities.</title>
        <authorList>
            <person name="Nagy L.G."/>
            <person name="Riley R."/>
            <person name="Tritt A."/>
            <person name="Adam C."/>
            <person name="Daum C."/>
            <person name="Floudas D."/>
            <person name="Sun H."/>
            <person name="Yadav J.S."/>
            <person name="Pangilinan J."/>
            <person name="Larsson K.H."/>
            <person name="Matsuura K."/>
            <person name="Barry K."/>
            <person name="Labutti K."/>
            <person name="Kuo R."/>
            <person name="Ohm R.A."/>
            <person name="Bhattacharya S.S."/>
            <person name="Shirouzu T."/>
            <person name="Yoshinaga Y."/>
            <person name="Martin F.M."/>
            <person name="Grigoriev I.V."/>
            <person name="Hibbett D.S."/>
        </authorList>
    </citation>
    <scope>NUCLEOTIDE SEQUENCE [LARGE SCALE GENOMIC DNA]</scope>
    <source>
        <strain evidence="3 4">HHB12029</strain>
    </source>
</reference>
<dbReference type="Proteomes" id="UP000077266">
    <property type="component" value="Unassembled WGS sequence"/>
</dbReference>
<dbReference type="InterPro" id="IPR013087">
    <property type="entry name" value="Znf_C2H2_type"/>
</dbReference>
<keyword evidence="4" id="KW-1185">Reference proteome</keyword>
<evidence type="ECO:0000313" key="3">
    <source>
        <dbReference type="EMBL" id="KZV92392.1"/>
    </source>
</evidence>
<organism evidence="3 4">
    <name type="scientific">Exidia glandulosa HHB12029</name>
    <dbReference type="NCBI Taxonomy" id="1314781"/>
    <lineage>
        <taxon>Eukaryota</taxon>
        <taxon>Fungi</taxon>
        <taxon>Dikarya</taxon>
        <taxon>Basidiomycota</taxon>
        <taxon>Agaricomycotina</taxon>
        <taxon>Agaricomycetes</taxon>
        <taxon>Auriculariales</taxon>
        <taxon>Exidiaceae</taxon>
        <taxon>Exidia</taxon>
    </lineage>
</organism>
<feature type="compositionally biased region" description="Low complexity" evidence="1">
    <location>
        <begin position="28"/>
        <end position="47"/>
    </location>
</feature>
<dbReference type="InParanoid" id="A0A165HSC6"/>
<dbReference type="PROSITE" id="PS00028">
    <property type="entry name" value="ZINC_FINGER_C2H2_1"/>
    <property type="match status" value="1"/>
</dbReference>
<proteinExistence type="predicted"/>
<dbReference type="EMBL" id="KV426009">
    <property type="protein sequence ID" value="KZV92392.1"/>
    <property type="molecule type" value="Genomic_DNA"/>
</dbReference>